<feature type="domain" description="Activator of Hsp90 ATPase homologue 1/2-like C-terminal" evidence="2">
    <location>
        <begin position="38"/>
        <end position="145"/>
    </location>
</feature>
<evidence type="ECO:0000259" key="2">
    <source>
        <dbReference type="Pfam" id="PF08327"/>
    </source>
</evidence>
<dbReference type="InterPro" id="IPR023393">
    <property type="entry name" value="START-like_dom_sf"/>
</dbReference>
<name>A0ABN3XUU2_9ACTN</name>
<accession>A0ABN3XUU2</accession>
<protein>
    <submittedName>
        <fullName evidence="3">SRPBCC family protein</fullName>
    </submittedName>
</protein>
<organism evidence="3 4">
    <name type="scientific">Streptosporangium longisporum</name>
    <dbReference type="NCBI Taxonomy" id="46187"/>
    <lineage>
        <taxon>Bacteria</taxon>
        <taxon>Bacillati</taxon>
        <taxon>Actinomycetota</taxon>
        <taxon>Actinomycetes</taxon>
        <taxon>Streptosporangiales</taxon>
        <taxon>Streptosporangiaceae</taxon>
        <taxon>Streptosporangium</taxon>
    </lineage>
</organism>
<comment type="caution">
    <text evidence="3">The sequence shown here is derived from an EMBL/GenBank/DDBJ whole genome shotgun (WGS) entry which is preliminary data.</text>
</comment>
<dbReference type="CDD" id="cd08899">
    <property type="entry name" value="SRPBCC_CalC_Aha1-like_6"/>
    <property type="match status" value="1"/>
</dbReference>
<dbReference type="RefSeq" id="WP_344890537.1">
    <property type="nucleotide sequence ID" value="NZ_BAAAWD010000006.1"/>
</dbReference>
<proteinExistence type="inferred from homology"/>
<gene>
    <name evidence="3" type="ORF">GCM10017559_16100</name>
</gene>
<dbReference type="Gene3D" id="3.30.530.20">
    <property type="match status" value="1"/>
</dbReference>
<keyword evidence="4" id="KW-1185">Reference proteome</keyword>
<evidence type="ECO:0000313" key="3">
    <source>
        <dbReference type="EMBL" id="GAA2996374.1"/>
    </source>
</evidence>
<reference evidence="4" key="1">
    <citation type="journal article" date="2019" name="Int. J. Syst. Evol. Microbiol.">
        <title>The Global Catalogue of Microorganisms (GCM) 10K type strain sequencing project: providing services to taxonomists for standard genome sequencing and annotation.</title>
        <authorList>
            <consortium name="The Broad Institute Genomics Platform"/>
            <consortium name="The Broad Institute Genome Sequencing Center for Infectious Disease"/>
            <person name="Wu L."/>
            <person name="Ma J."/>
        </authorList>
    </citation>
    <scope>NUCLEOTIDE SEQUENCE [LARGE SCALE GENOMIC DNA]</scope>
    <source>
        <strain evidence="4">JCM 3106</strain>
    </source>
</reference>
<dbReference type="InterPro" id="IPR013538">
    <property type="entry name" value="ASHA1/2-like_C"/>
</dbReference>
<dbReference type="SUPFAM" id="SSF55961">
    <property type="entry name" value="Bet v1-like"/>
    <property type="match status" value="1"/>
</dbReference>
<dbReference type="Pfam" id="PF08327">
    <property type="entry name" value="AHSA1"/>
    <property type="match status" value="1"/>
</dbReference>
<comment type="similarity">
    <text evidence="1">Belongs to the AHA1 family.</text>
</comment>
<sequence>MFDIIAQINAIHREVGTRPGDGGAGGEDVAVLLRRDYDAPAEDVWDALTDPDRMKRWFLPISGDLRVGGDFQLEGNAGGRILRCEPPRLLRVTFGGESSLVEVRLIPAGEGTTLELEHTVPLAMVGSGAGALYVGPGWDSALLALDLFVGGESGPDPLTVADLPEGREFSLRSVRAWTATVEASGTAGEADTAAAVEAALAQFAPEEGSTSS</sequence>
<evidence type="ECO:0000256" key="1">
    <source>
        <dbReference type="ARBA" id="ARBA00006817"/>
    </source>
</evidence>
<evidence type="ECO:0000313" key="4">
    <source>
        <dbReference type="Proteomes" id="UP001499930"/>
    </source>
</evidence>
<dbReference type="EMBL" id="BAAAWD010000006">
    <property type="protein sequence ID" value="GAA2996374.1"/>
    <property type="molecule type" value="Genomic_DNA"/>
</dbReference>
<dbReference type="Proteomes" id="UP001499930">
    <property type="component" value="Unassembled WGS sequence"/>
</dbReference>